<reference evidence="1" key="1">
    <citation type="submission" date="2020-01" db="EMBL/GenBank/DDBJ databases">
        <authorList>
            <consortium name="DOE Joint Genome Institute"/>
            <person name="Haridas S."/>
            <person name="Albert R."/>
            <person name="Binder M."/>
            <person name="Bloem J."/>
            <person name="Labutti K."/>
            <person name="Salamov A."/>
            <person name="Andreopoulos B."/>
            <person name="Baker S.E."/>
            <person name="Barry K."/>
            <person name="Bills G."/>
            <person name="Bluhm B.H."/>
            <person name="Cannon C."/>
            <person name="Castanera R."/>
            <person name="Culley D.E."/>
            <person name="Daum C."/>
            <person name="Ezra D."/>
            <person name="Gonzalez J.B."/>
            <person name="Henrissat B."/>
            <person name="Kuo A."/>
            <person name="Liang C."/>
            <person name="Lipzen A."/>
            <person name="Lutzoni F."/>
            <person name="Magnuson J."/>
            <person name="Mondo S."/>
            <person name="Nolan M."/>
            <person name="Ohm R."/>
            <person name="Pangilinan J."/>
            <person name="Park H.-J."/>
            <person name="Ramirez L."/>
            <person name="Alfaro M."/>
            <person name="Sun H."/>
            <person name="Tritt A."/>
            <person name="Yoshinaga Y."/>
            <person name="Zwiers L.-H."/>
            <person name="Turgeon B.G."/>
            <person name="Goodwin S.B."/>
            <person name="Spatafora J.W."/>
            <person name="Crous P.W."/>
            <person name="Grigoriev I.V."/>
        </authorList>
    </citation>
    <scope>NUCLEOTIDE SEQUENCE</scope>
    <source>
        <strain evidence="1">CBS 394.84</strain>
    </source>
</reference>
<evidence type="ECO:0000313" key="1">
    <source>
        <dbReference type="EMBL" id="KAF1850885.1"/>
    </source>
</evidence>
<accession>A0A9P4GT59</accession>
<dbReference type="EMBL" id="ML976614">
    <property type="protein sequence ID" value="KAF1850885.1"/>
    <property type="molecule type" value="Genomic_DNA"/>
</dbReference>
<name>A0A9P4GT59_9PLEO</name>
<gene>
    <name evidence="1" type="ORF">K460DRAFT_23438</name>
</gene>
<dbReference type="RefSeq" id="XP_040793448.1">
    <property type="nucleotide sequence ID" value="XM_040927293.1"/>
</dbReference>
<dbReference type="GeneID" id="63844546"/>
<dbReference type="AlphaFoldDB" id="A0A9P4GT59"/>
<comment type="caution">
    <text evidence="1">The sequence shown here is derived from an EMBL/GenBank/DDBJ whole genome shotgun (WGS) entry which is preliminary data.</text>
</comment>
<protein>
    <submittedName>
        <fullName evidence="1">Uncharacterized protein</fullName>
    </submittedName>
</protein>
<sequence length="108" mass="12010">MDVDIALRRRRGLNPQAEHFCLQTTALNTFEASPRPANSRLRTLDRRQPAARLLGSVHAVGAITACLYLHDSPPMNPLEYFTAARILGGCNSSITVPRRRADWTCKGH</sequence>
<dbReference type="Proteomes" id="UP000800039">
    <property type="component" value="Unassembled WGS sequence"/>
</dbReference>
<keyword evidence="2" id="KW-1185">Reference proteome</keyword>
<proteinExistence type="predicted"/>
<evidence type="ECO:0000313" key="2">
    <source>
        <dbReference type="Proteomes" id="UP000800039"/>
    </source>
</evidence>
<organism evidence="1 2">
    <name type="scientific">Cucurbitaria berberidis CBS 394.84</name>
    <dbReference type="NCBI Taxonomy" id="1168544"/>
    <lineage>
        <taxon>Eukaryota</taxon>
        <taxon>Fungi</taxon>
        <taxon>Dikarya</taxon>
        <taxon>Ascomycota</taxon>
        <taxon>Pezizomycotina</taxon>
        <taxon>Dothideomycetes</taxon>
        <taxon>Pleosporomycetidae</taxon>
        <taxon>Pleosporales</taxon>
        <taxon>Pleosporineae</taxon>
        <taxon>Cucurbitariaceae</taxon>
        <taxon>Cucurbitaria</taxon>
    </lineage>
</organism>